<gene>
    <name evidence="2" type="ORF">MFFC18_47620</name>
</gene>
<dbReference type="STRING" id="980251.GCA_001642875_00804"/>
<proteinExistence type="predicted"/>
<feature type="chain" id="PRO_5022874100" description="Lipoprotein" evidence="1">
    <location>
        <begin position="21"/>
        <end position="126"/>
    </location>
</feature>
<dbReference type="RefSeq" id="WP_148619056.1">
    <property type="nucleotide sequence ID" value="NZ_CP042912.1"/>
</dbReference>
<keyword evidence="1" id="KW-0732">Signal</keyword>
<organism evidence="2 3">
    <name type="scientific">Mariniblastus fucicola</name>
    <dbReference type="NCBI Taxonomy" id="980251"/>
    <lineage>
        <taxon>Bacteria</taxon>
        <taxon>Pseudomonadati</taxon>
        <taxon>Planctomycetota</taxon>
        <taxon>Planctomycetia</taxon>
        <taxon>Pirellulales</taxon>
        <taxon>Pirellulaceae</taxon>
        <taxon>Mariniblastus</taxon>
    </lineage>
</organism>
<evidence type="ECO:0000313" key="3">
    <source>
        <dbReference type="Proteomes" id="UP000322214"/>
    </source>
</evidence>
<feature type="signal peptide" evidence="1">
    <location>
        <begin position="1"/>
        <end position="20"/>
    </location>
</feature>
<keyword evidence="3" id="KW-1185">Reference proteome</keyword>
<evidence type="ECO:0000313" key="2">
    <source>
        <dbReference type="EMBL" id="QEG24839.1"/>
    </source>
</evidence>
<dbReference type="AlphaFoldDB" id="A0A5B9PGW2"/>
<dbReference type="KEGG" id="mff:MFFC18_47620"/>
<dbReference type="EMBL" id="CP042912">
    <property type="protein sequence ID" value="QEG24839.1"/>
    <property type="molecule type" value="Genomic_DNA"/>
</dbReference>
<protein>
    <recommendedName>
        <fullName evidence="4">Lipoprotein</fullName>
    </recommendedName>
</protein>
<dbReference type="PROSITE" id="PS51257">
    <property type="entry name" value="PROKAR_LIPOPROTEIN"/>
    <property type="match status" value="1"/>
</dbReference>
<evidence type="ECO:0008006" key="4">
    <source>
        <dbReference type="Google" id="ProtNLM"/>
    </source>
</evidence>
<evidence type="ECO:0000256" key="1">
    <source>
        <dbReference type="SAM" id="SignalP"/>
    </source>
</evidence>
<reference evidence="2 3" key="1">
    <citation type="submission" date="2019-08" db="EMBL/GenBank/DDBJ databases">
        <title>Deep-cultivation of Planctomycetes and their phenomic and genomic characterization uncovers novel biology.</title>
        <authorList>
            <person name="Wiegand S."/>
            <person name="Jogler M."/>
            <person name="Boedeker C."/>
            <person name="Pinto D."/>
            <person name="Vollmers J."/>
            <person name="Rivas-Marin E."/>
            <person name="Kohn T."/>
            <person name="Peeters S.H."/>
            <person name="Heuer A."/>
            <person name="Rast P."/>
            <person name="Oberbeckmann S."/>
            <person name="Bunk B."/>
            <person name="Jeske O."/>
            <person name="Meyerdierks A."/>
            <person name="Storesund J.E."/>
            <person name="Kallscheuer N."/>
            <person name="Luecker S."/>
            <person name="Lage O.M."/>
            <person name="Pohl T."/>
            <person name="Merkel B.J."/>
            <person name="Hornburger P."/>
            <person name="Mueller R.-W."/>
            <person name="Bruemmer F."/>
            <person name="Labrenz M."/>
            <person name="Spormann A.M."/>
            <person name="Op den Camp H."/>
            <person name="Overmann J."/>
            <person name="Amann R."/>
            <person name="Jetten M.S.M."/>
            <person name="Mascher T."/>
            <person name="Medema M.H."/>
            <person name="Devos D.P."/>
            <person name="Kaster A.-K."/>
            <person name="Ovreas L."/>
            <person name="Rohde M."/>
            <person name="Galperin M.Y."/>
            <person name="Jogler C."/>
        </authorList>
    </citation>
    <scope>NUCLEOTIDE SEQUENCE [LARGE SCALE GENOMIC DNA]</scope>
    <source>
        <strain evidence="2 3">FC18</strain>
    </source>
</reference>
<accession>A0A5B9PGW2</accession>
<name>A0A5B9PGW2_9BACT</name>
<dbReference type="OrthoDB" id="9939872at2"/>
<dbReference type="Proteomes" id="UP000322214">
    <property type="component" value="Chromosome"/>
</dbReference>
<sequence precursor="true">MRVTLLLAIAVLLLSGCSPSPEERLGLTYTPPVVPENVPAKFKPEPNTKIETWLKDGETHLNLKEHYVSSYRYGWDEAIYDWTSKTRFTIESRQDAMMHHADIKSGSDAFWLGYSEARRQIESRPE</sequence>